<evidence type="ECO:0000313" key="2">
    <source>
        <dbReference type="EMBL" id="KAG2487319.1"/>
    </source>
</evidence>
<gene>
    <name evidence="2" type="ORF">HYH03_014036</name>
</gene>
<feature type="region of interest" description="Disordered" evidence="1">
    <location>
        <begin position="214"/>
        <end position="234"/>
    </location>
</feature>
<feature type="compositionally biased region" description="Low complexity" evidence="1">
    <location>
        <begin position="11"/>
        <end position="24"/>
    </location>
</feature>
<keyword evidence="3" id="KW-1185">Reference proteome</keyword>
<evidence type="ECO:0000313" key="3">
    <source>
        <dbReference type="Proteomes" id="UP000612055"/>
    </source>
</evidence>
<feature type="region of interest" description="Disordered" evidence="1">
    <location>
        <begin position="1"/>
        <end position="201"/>
    </location>
</feature>
<name>A0A835XPH6_9CHLO</name>
<accession>A0A835XPH6</accession>
<feature type="compositionally biased region" description="Low complexity" evidence="1">
    <location>
        <begin position="561"/>
        <end position="577"/>
    </location>
</feature>
<feature type="compositionally biased region" description="Polar residues" evidence="1">
    <location>
        <begin position="858"/>
        <end position="867"/>
    </location>
</feature>
<dbReference type="PANTHER" id="PTHR45733">
    <property type="entry name" value="FORMIN-J"/>
    <property type="match status" value="1"/>
</dbReference>
<feature type="compositionally biased region" description="Low complexity" evidence="1">
    <location>
        <begin position="36"/>
        <end position="48"/>
    </location>
</feature>
<dbReference type="Proteomes" id="UP000612055">
    <property type="component" value="Unassembled WGS sequence"/>
</dbReference>
<organism evidence="2 3">
    <name type="scientific">Edaphochlamys debaryana</name>
    <dbReference type="NCBI Taxonomy" id="47281"/>
    <lineage>
        <taxon>Eukaryota</taxon>
        <taxon>Viridiplantae</taxon>
        <taxon>Chlorophyta</taxon>
        <taxon>core chlorophytes</taxon>
        <taxon>Chlorophyceae</taxon>
        <taxon>CS clade</taxon>
        <taxon>Chlamydomonadales</taxon>
        <taxon>Chlamydomonadales incertae sedis</taxon>
        <taxon>Edaphochlamys</taxon>
    </lineage>
</organism>
<feature type="compositionally biased region" description="Gly residues" evidence="1">
    <location>
        <begin position="472"/>
        <end position="491"/>
    </location>
</feature>
<evidence type="ECO:0000256" key="1">
    <source>
        <dbReference type="SAM" id="MobiDB-lite"/>
    </source>
</evidence>
<dbReference type="AlphaFoldDB" id="A0A835XPH6"/>
<feature type="compositionally biased region" description="Pro residues" evidence="1">
    <location>
        <begin position="598"/>
        <end position="610"/>
    </location>
</feature>
<protein>
    <submittedName>
        <fullName evidence="2">Uncharacterized protein</fullName>
    </submittedName>
</protein>
<feature type="compositionally biased region" description="Gly residues" evidence="1">
    <location>
        <begin position="791"/>
        <end position="809"/>
    </location>
</feature>
<feature type="compositionally biased region" description="Gly residues" evidence="1">
    <location>
        <begin position="216"/>
        <end position="229"/>
    </location>
</feature>
<feature type="region of interest" description="Disordered" evidence="1">
    <location>
        <begin position="540"/>
        <end position="577"/>
    </location>
</feature>
<feature type="compositionally biased region" description="Gly residues" evidence="1">
    <location>
        <begin position="132"/>
        <end position="146"/>
    </location>
</feature>
<dbReference type="EMBL" id="JAEHOE010000098">
    <property type="protein sequence ID" value="KAG2487319.1"/>
    <property type="molecule type" value="Genomic_DNA"/>
</dbReference>
<feature type="compositionally biased region" description="Low complexity" evidence="1">
    <location>
        <begin position="737"/>
        <end position="753"/>
    </location>
</feature>
<comment type="caution">
    <text evidence="2">The sequence shown here is derived from an EMBL/GenBank/DDBJ whole genome shotgun (WGS) entry which is preliminary data.</text>
</comment>
<feature type="compositionally biased region" description="Basic and acidic residues" evidence="1">
    <location>
        <begin position="181"/>
        <end position="196"/>
    </location>
</feature>
<reference evidence="2" key="1">
    <citation type="journal article" date="2020" name="bioRxiv">
        <title>Comparative genomics of Chlamydomonas.</title>
        <authorList>
            <person name="Craig R.J."/>
            <person name="Hasan A.R."/>
            <person name="Ness R.W."/>
            <person name="Keightley P.D."/>
        </authorList>
    </citation>
    <scope>NUCLEOTIDE SEQUENCE</scope>
    <source>
        <strain evidence="2">CCAP 11/70</strain>
    </source>
</reference>
<sequence>MDDTAWEELGRSPTADAARPASAPEPRRSTDVAQQPCAKGPPAATAAHPPSPKEATHRRPSEASDLSHPASGQQGPASAGAGGGERADRANPLVGVSRQQLVAPRSADTDPGLARTSQADSALAEETSCGRAGAGAGVGSPQGGPALGTDWRLNSETGSAGARPGAQAGERGLATLGKRPRGWEEHSGAGAERELGESEAAAALAQMRARVSWSGAGSGGGGGGGGGGAAEAQRRASWLGSSGSDGGCGHADTAAGGAAAAAAGLPVTGTLRRESSSTPEAAHIAVAAAVAAAAAVPAAAQGLRGPVPVFARRSSEPTSAACAGGDGGLAGSLGGGLAGGLGGGSLGGILGGGGSVAAGAGPGGAAGPGDAWGRGIRSLLPPGVELGPRATQLVAVGRELAARLAAVQEKKVSLTVLEEALCAEIATVRLELLKELRKQRAPPSPLKQPAGGGGGAGAGDGRPSGGPSRTRPGGGVGGGPGVDIGGPGSVGGQPWRRSMCLETGLISGPEVRTAGAASAASAAGAGTSGQPPAVVAAATAAGVRRASEPGPGVHSLQDPWLGGPHSHQHQGPPHRQQHLQLLPPRAQSALLPYESHPPQAPQRPHAAPPHPHLHQHFDEHHQQQRQPPPPSWRQREAPAAAPPSQPRAWEPQLRGPSRLQPPSPLQQRQDDLRQQQDEQWQQQDEQRQQQDDRRQRQDEQRQRQDDPRHQQDERRQRQDEHPQRQPPSLRHAHETNPPHLHSQQPQPHQGPEPSVGELLKRLLAATAAASAPGGTFSAGPSGSGHDRRSSGDGGGAGGGGAGGAGGGGFSRPEAPARSNPGGSPETGIAQPPPGPPTGAVPPSRVRSFQAPVAPPSEQPQLRSNPPS</sequence>
<feature type="compositionally biased region" description="Gly residues" evidence="1">
    <location>
        <begin position="450"/>
        <end position="464"/>
    </location>
</feature>
<proteinExistence type="predicted"/>
<feature type="compositionally biased region" description="Low complexity" evidence="1">
    <location>
        <begin position="764"/>
        <end position="780"/>
    </location>
</feature>
<feature type="compositionally biased region" description="Basic and acidic residues" evidence="1">
    <location>
        <begin position="684"/>
        <end position="723"/>
    </location>
</feature>
<dbReference type="InterPro" id="IPR051144">
    <property type="entry name" value="Formin_homology_domain"/>
</dbReference>
<feature type="compositionally biased region" description="Pro residues" evidence="1">
    <location>
        <begin position="830"/>
        <end position="839"/>
    </location>
</feature>
<feature type="compositionally biased region" description="Low complexity" evidence="1">
    <location>
        <begin position="69"/>
        <end position="79"/>
    </location>
</feature>
<feature type="region of interest" description="Disordered" evidence="1">
    <location>
        <begin position="439"/>
        <end position="496"/>
    </location>
</feature>
<feature type="region of interest" description="Disordered" evidence="1">
    <location>
        <begin position="591"/>
        <end position="867"/>
    </location>
</feature>